<gene>
    <name evidence="2" type="ORF">N7Z68_09030</name>
</gene>
<name>A0ABT5VDM4_9BACI</name>
<evidence type="ECO:0000256" key="1">
    <source>
        <dbReference type="SAM" id="Phobius"/>
    </source>
</evidence>
<comment type="caution">
    <text evidence="2">The sequence shown here is derived from an EMBL/GenBank/DDBJ whole genome shotgun (WGS) entry which is preliminary data.</text>
</comment>
<dbReference type="EMBL" id="JAOTPO010000005">
    <property type="protein sequence ID" value="MDE5413529.1"/>
    <property type="molecule type" value="Genomic_DNA"/>
</dbReference>
<dbReference type="Proteomes" id="UP001148125">
    <property type="component" value="Unassembled WGS sequence"/>
</dbReference>
<keyword evidence="1" id="KW-1133">Transmembrane helix</keyword>
<keyword evidence="3" id="KW-1185">Reference proteome</keyword>
<feature type="transmembrane region" description="Helical" evidence="1">
    <location>
        <begin position="211"/>
        <end position="230"/>
    </location>
</feature>
<accession>A0ABT5VDM4</accession>
<proteinExistence type="predicted"/>
<evidence type="ECO:0000313" key="3">
    <source>
        <dbReference type="Proteomes" id="UP001148125"/>
    </source>
</evidence>
<keyword evidence="1" id="KW-0812">Transmembrane</keyword>
<dbReference type="RefSeq" id="WP_275118151.1">
    <property type="nucleotide sequence ID" value="NZ_JAOTPO010000005.1"/>
</dbReference>
<organism evidence="2 3">
    <name type="scientific">Alkalihalobacterium chitinilyticum</name>
    <dbReference type="NCBI Taxonomy" id="2980103"/>
    <lineage>
        <taxon>Bacteria</taxon>
        <taxon>Bacillati</taxon>
        <taxon>Bacillota</taxon>
        <taxon>Bacilli</taxon>
        <taxon>Bacillales</taxon>
        <taxon>Bacillaceae</taxon>
        <taxon>Alkalihalobacterium</taxon>
    </lineage>
</organism>
<keyword evidence="1" id="KW-0472">Membrane</keyword>
<reference evidence="2" key="1">
    <citation type="submission" date="2024-05" db="EMBL/GenBank/DDBJ databases">
        <title>Alkalihalobacillus sp. strain MEB203 novel alkaliphilic bacterium from Lonar Lake, India.</title>
        <authorList>
            <person name="Joshi A."/>
            <person name="Thite S."/>
            <person name="Mengade P."/>
        </authorList>
    </citation>
    <scope>NUCLEOTIDE SEQUENCE</scope>
    <source>
        <strain evidence="2">MEB 203</strain>
    </source>
</reference>
<sequence>MDNRSATQNARYYRAYVSSFNTNVIHPKNPWVPVWWSAAFPGMGHLMHGAYIKGFVLFIWEFVVNVNSHINESMVYSFTGQFDLAKEVIDTRWVLLYIPVYIASIWDSYRKTIDINKLYVLANKDKAPITPFNLGPMGLNFLDRRQPWLAMVWSMLMPGMGHLYLKRMPTGFFLLFCWMLCTYFSNILPAFHFSLLGEFALATAILNPQWALFMPSLYGFAIYESYSLAVEYNKLYKMEQSEYLKKEYQTLQLHWMDRKG</sequence>
<evidence type="ECO:0000313" key="2">
    <source>
        <dbReference type="EMBL" id="MDE5413529.1"/>
    </source>
</evidence>
<feature type="transmembrane region" description="Helical" evidence="1">
    <location>
        <begin position="172"/>
        <end position="191"/>
    </location>
</feature>
<protein>
    <submittedName>
        <fullName evidence="2">Uncharacterized protein</fullName>
    </submittedName>
</protein>